<feature type="compositionally biased region" description="Basic and acidic residues" evidence="1">
    <location>
        <begin position="425"/>
        <end position="434"/>
    </location>
</feature>
<keyword evidence="3" id="KW-1185">Reference proteome</keyword>
<dbReference type="GeneID" id="68354245"/>
<evidence type="ECO:0000256" key="1">
    <source>
        <dbReference type="SAM" id="MobiDB-lite"/>
    </source>
</evidence>
<dbReference type="AlphaFoldDB" id="A0A9P8MYH3"/>
<feature type="region of interest" description="Disordered" evidence="1">
    <location>
        <begin position="415"/>
        <end position="434"/>
    </location>
</feature>
<evidence type="ECO:0000313" key="3">
    <source>
        <dbReference type="Proteomes" id="UP000824596"/>
    </source>
</evidence>
<gene>
    <name evidence="2" type="ORF">HRG_05116</name>
</gene>
<name>A0A9P8MYH3_9HYPO</name>
<organism evidence="2 3">
    <name type="scientific">Hirsutella rhossiliensis</name>
    <dbReference type="NCBI Taxonomy" id="111463"/>
    <lineage>
        <taxon>Eukaryota</taxon>
        <taxon>Fungi</taxon>
        <taxon>Dikarya</taxon>
        <taxon>Ascomycota</taxon>
        <taxon>Pezizomycotina</taxon>
        <taxon>Sordariomycetes</taxon>
        <taxon>Hypocreomycetidae</taxon>
        <taxon>Hypocreales</taxon>
        <taxon>Ophiocordycipitaceae</taxon>
        <taxon>Hirsutella</taxon>
    </lineage>
</organism>
<feature type="compositionally biased region" description="Polar residues" evidence="1">
    <location>
        <begin position="192"/>
        <end position="202"/>
    </location>
</feature>
<dbReference type="OrthoDB" id="3363286at2759"/>
<dbReference type="Proteomes" id="UP000824596">
    <property type="component" value="Unassembled WGS sequence"/>
</dbReference>
<proteinExistence type="predicted"/>
<accession>A0A9P8MYH3</accession>
<feature type="region of interest" description="Disordered" evidence="1">
    <location>
        <begin position="167"/>
        <end position="208"/>
    </location>
</feature>
<dbReference type="EMBL" id="JAIZPD010000004">
    <property type="protein sequence ID" value="KAH0964688.1"/>
    <property type="molecule type" value="Genomic_DNA"/>
</dbReference>
<protein>
    <submittedName>
        <fullName evidence="2">Esterase-like protein</fullName>
    </submittedName>
</protein>
<dbReference type="RefSeq" id="XP_044722201.1">
    <property type="nucleotide sequence ID" value="XM_044863587.1"/>
</dbReference>
<comment type="caution">
    <text evidence="2">The sequence shown here is derived from an EMBL/GenBank/DDBJ whole genome shotgun (WGS) entry which is preliminary data.</text>
</comment>
<evidence type="ECO:0000313" key="2">
    <source>
        <dbReference type="EMBL" id="KAH0964688.1"/>
    </source>
</evidence>
<sequence>MITCTASRTRHLKAAASSCLHRQRWKSYDAASLTREALTQKIEAGLGEGVDGKPLRIDADSKTIATASGSLPLSPVLDPVWIKAKRQPKKAPSQKPGGRFRKKLANNPYARALETPIRKCANAAVSLPRYFLQDFEVVKHPATEEPWWVPGQMAIKFVQQRAPLMGDRKDADTEGPIPESVPEFDPGEIDSSDSSLEQQSKLARSAKEPVAKRGWYKQFDKRPEPGPITSYVLCRKSVIDLIGGPNKKYAAMLQRNGMAITPETRNTVWREDMGDVMLDMFRRYAVDALISWSHRQGNHKHRYIQPCASWDDVGSVVQRGCVLWLPSKPESATCQYVTFDVEGAKYGNKIAVHNLFWLFGGEEVERLRREAPIFRDNEVLVLTQWDNIGIMRLHLLLWRLQGIAVKTVRLRQASNPKKKSTAGHIDLDGDLLKP</sequence>
<reference evidence="2" key="1">
    <citation type="submission" date="2021-09" db="EMBL/GenBank/DDBJ databases">
        <title>A high-quality genome of the endoparasitic fungus Hirsutella rhossiliensis with a comparison of Hirsutella genomes reveals transposable elements contributing to genome size variation.</title>
        <authorList>
            <person name="Lin R."/>
            <person name="Jiao Y."/>
            <person name="Sun X."/>
            <person name="Ling J."/>
            <person name="Xie B."/>
            <person name="Cheng X."/>
        </authorList>
    </citation>
    <scope>NUCLEOTIDE SEQUENCE</scope>
    <source>
        <strain evidence="2">HR02</strain>
    </source>
</reference>